<dbReference type="InterPro" id="IPR043519">
    <property type="entry name" value="NT_sf"/>
</dbReference>
<dbReference type="InterPro" id="IPR041633">
    <property type="entry name" value="Polbeta"/>
</dbReference>
<dbReference type="EMBL" id="ATBP01002025">
    <property type="protein sequence ID" value="ETR66373.1"/>
    <property type="molecule type" value="Genomic_DNA"/>
</dbReference>
<sequence>MFHHCSSIISKGQTMNHIHQQSKTALMLSPNEYKQYNPFFHLTDKKTNIYQRYNRAYQIAKTVATYLRTNYHVDKVYIFGSLSDINDFNEWSDIDLAVTGIHSHLFYKAVADVVHFDQEFEIDLIDINDCKKEMRASIESFGIEI</sequence>
<organism evidence="2 3">
    <name type="scientific">Candidatus Magnetoglobus multicellularis str. Araruama</name>
    <dbReference type="NCBI Taxonomy" id="890399"/>
    <lineage>
        <taxon>Bacteria</taxon>
        <taxon>Pseudomonadati</taxon>
        <taxon>Thermodesulfobacteriota</taxon>
        <taxon>Desulfobacteria</taxon>
        <taxon>Desulfobacterales</taxon>
        <taxon>Desulfobacteraceae</taxon>
        <taxon>Candidatus Magnetoglobus</taxon>
    </lineage>
</organism>
<dbReference type="Gene3D" id="3.30.460.10">
    <property type="entry name" value="Beta Polymerase, domain 2"/>
    <property type="match status" value="1"/>
</dbReference>
<protein>
    <submittedName>
        <fullName evidence="2">DNA polymerase subunit beta</fullName>
    </submittedName>
</protein>
<evidence type="ECO:0000259" key="1">
    <source>
        <dbReference type="Pfam" id="PF18765"/>
    </source>
</evidence>
<accession>A0A1V1NUY8</accession>
<proteinExistence type="predicted"/>
<feature type="domain" description="Polymerase beta nucleotidyltransferase" evidence="1">
    <location>
        <begin position="62"/>
        <end position="143"/>
    </location>
</feature>
<name>A0A1V1NUY8_9BACT</name>
<dbReference type="CDD" id="cd05403">
    <property type="entry name" value="NT_KNTase_like"/>
    <property type="match status" value="1"/>
</dbReference>
<evidence type="ECO:0000313" key="2">
    <source>
        <dbReference type="EMBL" id="ETR66373.1"/>
    </source>
</evidence>
<gene>
    <name evidence="2" type="ORF">OMM_12871</name>
</gene>
<dbReference type="Pfam" id="PF18765">
    <property type="entry name" value="Polbeta"/>
    <property type="match status" value="1"/>
</dbReference>
<dbReference type="SUPFAM" id="SSF81301">
    <property type="entry name" value="Nucleotidyltransferase"/>
    <property type="match status" value="1"/>
</dbReference>
<dbReference type="AlphaFoldDB" id="A0A1V1NUY8"/>
<comment type="caution">
    <text evidence="2">The sequence shown here is derived from an EMBL/GenBank/DDBJ whole genome shotgun (WGS) entry which is preliminary data.</text>
</comment>
<dbReference type="Proteomes" id="UP000189670">
    <property type="component" value="Unassembled WGS sequence"/>
</dbReference>
<evidence type="ECO:0000313" key="3">
    <source>
        <dbReference type="Proteomes" id="UP000189670"/>
    </source>
</evidence>
<reference evidence="3" key="1">
    <citation type="submission" date="2012-11" db="EMBL/GenBank/DDBJ databases">
        <authorList>
            <person name="Lucero-Rivera Y.E."/>
            <person name="Tovar-Ramirez D."/>
        </authorList>
    </citation>
    <scope>NUCLEOTIDE SEQUENCE [LARGE SCALE GENOMIC DNA]</scope>
    <source>
        <strain evidence="3">Araruama</strain>
    </source>
</reference>